<reference evidence="1 2" key="1">
    <citation type="submission" date="2020-09" db="EMBL/GenBank/DDBJ databases">
        <authorList>
            <person name="Kim M.K."/>
        </authorList>
    </citation>
    <scope>NUCLEOTIDE SEQUENCE [LARGE SCALE GENOMIC DNA]</scope>
    <source>
        <strain evidence="1 2">BT646</strain>
    </source>
</reference>
<protein>
    <recommendedName>
        <fullName evidence="3">Lipoprotein</fullName>
    </recommendedName>
</protein>
<sequence>MLKKLRFCQFVYLTSFSSLLLTGCGDKDKDAKPKEHVVEVKFQASAVPSNFLVNFYVEEDEGKGATTTFLVAETPSNGTMAETHTAELATSTNESIEAYISLSPVSGSSAIVPATTVKADIVVDGAVKHTITINKDTPVTSSGLREVSALHKL</sequence>
<name>A0ABR8JDF0_9BACT</name>
<accession>A0ABR8JDF0</accession>
<gene>
    <name evidence="1" type="ORF">IC231_07430</name>
</gene>
<evidence type="ECO:0008006" key="3">
    <source>
        <dbReference type="Google" id="ProtNLM"/>
    </source>
</evidence>
<evidence type="ECO:0000313" key="1">
    <source>
        <dbReference type="EMBL" id="MBD2714862.1"/>
    </source>
</evidence>
<evidence type="ECO:0000313" key="2">
    <source>
        <dbReference type="Proteomes" id="UP000642468"/>
    </source>
</evidence>
<dbReference type="Proteomes" id="UP000642468">
    <property type="component" value="Unassembled WGS sequence"/>
</dbReference>
<comment type="caution">
    <text evidence="1">The sequence shown here is derived from an EMBL/GenBank/DDBJ whole genome shotgun (WGS) entry which is preliminary data.</text>
</comment>
<dbReference type="RefSeq" id="WP_190783846.1">
    <property type="nucleotide sequence ID" value="NZ_JACWZZ010000001.1"/>
</dbReference>
<keyword evidence="2" id="KW-1185">Reference proteome</keyword>
<organism evidence="1 2">
    <name type="scientific">Hymenobacter duratus</name>
    <dbReference type="NCBI Taxonomy" id="2771356"/>
    <lineage>
        <taxon>Bacteria</taxon>
        <taxon>Pseudomonadati</taxon>
        <taxon>Bacteroidota</taxon>
        <taxon>Cytophagia</taxon>
        <taxon>Cytophagales</taxon>
        <taxon>Hymenobacteraceae</taxon>
        <taxon>Hymenobacter</taxon>
    </lineage>
</organism>
<dbReference type="PROSITE" id="PS51257">
    <property type="entry name" value="PROKAR_LIPOPROTEIN"/>
    <property type="match status" value="1"/>
</dbReference>
<dbReference type="EMBL" id="JACWZZ010000001">
    <property type="protein sequence ID" value="MBD2714862.1"/>
    <property type="molecule type" value="Genomic_DNA"/>
</dbReference>
<proteinExistence type="predicted"/>